<proteinExistence type="predicted"/>
<evidence type="ECO:0000313" key="3">
    <source>
        <dbReference type="Proteomes" id="UP001497453"/>
    </source>
</evidence>
<feature type="region of interest" description="Disordered" evidence="1">
    <location>
        <begin position="67"/>
        <end position="93"/>
    </location>
</feature>
<evidence type="ECO:0000313" key="2">
    <source>
        <dbReference type="EMBL" id="CAL1709059.1"/>
    </source>
</evidence>
<dbReference type="InterPro" id="IPR024645">
    <property type="entry name" value="Mitochondr_Som1"/>
</dbReference>
<protein>
    <submittedName>
        <fullName evidence="2">Uncharacterized protein</fullName>
    </submittedName>
</protein>
<name>A0ABP1DQX8_9APHY</name>
<organism evidence="2 3">
    <name type="scientific">Somion occarium</name>
    <dbReference type="NCBI Taxonomy" id="3059160"/>
    <lineage>
        <taxon>Eukaryota</taxon>
        <taxon>Fungi</taxon>
        <taxon>Dikarya</taxon>
        <taxon>Basidiomycota</taxon>
        <taxon>Agaricomycotina</taxon>
        <taxon>Agaricomycetes</taxon>
        <taxon>Polyporales</taxon>
        <taxon>Cerrenaceae</taxon>
        <taxon>Somion</taxon>
    </lineage>
</organism>
<sequence>MSSSPSSGKCRLAEIIQYSCDEEIVRGNYTYHCWPIVRIFRLCPGRPAVELTRFVNVESSTGAIEVPSTSSEMLPKGKPWRDVVHHNSKNSET</sequence>
<dbReference type="Pfam" id="PF11093">
    <property type="entry name" value="Mitochondr_Som1"/>
    <property type="match status" value="1"/>
</dbReference>
<dbReference type="Proteomes" id="UP001497453">
    <property type="component" value="Chromosome 5"/>
</dbReference>
<keyword evidence="3" id="KW-1185">Reference proteome</keyword>
<evidence type="ECO:0000256" key="1">
    <source>
        <dbReference type="SAM" id="MobiDB-lite"/>
    </source>
</evidence>
<gene>
    <name evidence="2" type="ORF">GFSPODELE1_LOCUS7173</name>
</gene>
<dbReference type="EMBL" id="OZ037948">
    <property type="protein sequence ID" value="CAL1709059.1"/>
    <property type="molecule type" value="Genomic_DNA"/>
</dbReference>
<reference evidence="3" key="1">
    <citation type="submission" date="2024-04" db="EMBL/GenBank/DDBJ databases">
        <authorList>
            <person name="Shaw F."/>
            <person name="Minotto A."/>
        </authorList>
    </citation>
    <scope>NUCLEOTIDE SEQUENCE [LARGE SCALE GENOMIC DNA]</scope>
</reference>
<feature type="compositionally biased region" description="Basic and acidic residues" evidence="1">
    <location>
        <begin position="79"/>
        <end position="93"/>
    </location>
</feature>
<accession>A0ABP1DQX8</accession>